<name>A0ABS1KKJ3_9BACT</name>
<feature type="transmembrane region" description="Helical" evidence="1">
    <location>
        <begin position="294"/>
        <end position="312"/>
    </location>
</feature>
<protein>
    <submittedName>
        <fullName evidence="2">DUF4153 domain-containing protein</fullName>
    </submittedName>
</protein>
<evidence type="ECO:0000313" key="2">
    <source>
        <dbReference type="EMBL" id="MBL0739980.1"/>
    </source>
</evidence>
<organism evidence="2 3">
    <name type="scientific">Chryseolinea lacunae</name>
    <dbReference type="NCBI Taxonomy" id="2801331"/>
    <lineage>
        <taxon>Bacteria</taxon>
        <taxon>Pseudomonadati</taxon>
        <taxon>Bacteroidota</taxon>
        <taxon>Cytophagia</taxon>
        <taxon>Cytophagales</taxon>
        <taxon>Fulvivirgaceae</taxon>
        <taxon>Chryseolinea</taxon>
    </lineage>
</organism>
<feature type="transmembrane region" description="Helical" evidence="1">
    <location>
        <begin position="257"/>
        <end position="279"/>
    </location>
</feature>
<proteinExistence type="predicted"/>
<keyword evidence="1" id="KW-0812">Transmembrane</keyword>
<feature type="transmembrane region" description="Helical" evidence="1">
    <location>
        <begin position="20"/>
        <end position="38"/>
    </location>
</feature>
<sequence>MKLPSFTYLLHNTGRAFLRFPITLLSALVAVVIGIYLFELDADVLDLRYVNVMLCAALGISLFFCVTVFSDKQGYGLKLRVVLHVAAALVLVALYFTLPSAVEPINNSLPYIRYGIYNVVMHLLVAVVPFLEKGKLNGFWHYNKILFIRFLTALLYSGFLYAGLALALGSLDFLFDIDLHEKLFFDLFVVIGGLFNTWFFIAGIPSDFNALDGVEEYPKGIKIFSQYVLLPLLILYLIILYVYAAKIVVLWSWPKGLVSYLISCVAVLGILTLLLIHPYGNLPGNGWIKKFSRIYYFALFPLVVLLFIAIGMRVNDYGITINRYIIVLLGIWLTLVCFYFSLGNKNIKFIPISLAIILMLMTFGYWGMFSVSERSQVNRLRGILEQYKILQNGKIKGEVIWRKDSLHRLFAANNENVNEGLMPDSVHNEVRSILDYLDDYHGFTLLRPWYQQDIDSLARATRSAKSYRRSGETEVYMRSMGLKDEYLYGSAETTKYYSFSTPRQSDRAVDVRGFDYMHTIKNSGLHSDENFFIGETRCDVVFPKLPSDPLLLIANKDTLVLRTDSLMTVLISRYNHERTRDIPASQMSLHSSNHQWRVRLDINNLYLYPTRDVLQVEGIDADLLITKRAPHKP</sequence>
<keyword evidence="1" id="KW-1133">Transmembrane helix</keyword>
<feature type="transmembrane region" description="Helical" evidence="1">
    <location>
        <begin position="114"/>
        <end position="131"/>
    </location>
</feature>
<dbReference type="RefSeq" id="WP_202006940.1">
    <property type="nucleotide sequence ID" value="NZ_JAERRB010000001.1"/>
</dbReference>
<feature type="transmembrane region" description="Helical" evidence="1">
    <location>
        <begin position="81"/>
        <end position="102"/>
    </location>
</feature>
<dbReference type="Pfam" id="PF13687">
    <property type="entry name" value="DUF4153"/>
    <property type="match status" value="1"/>
</dbReference>
<comment type="caution">
    <text evidence="2">The sequence shown here is derived from an EMBL/GenBank/DDBJ whole genome shotgun (WGS) entry which is preliminary data.</text>
</comment>
<keyword evidence="3" id="KW-1185">Reference proteome</keyword>
<feature type="transmembrane region" description="Helical" evidence="1">
    <location>
        <begin position="324"/>
        <end position="343"/>
    </location>
</feature>
<reference evidence="2 3" key="1">
    <citation type="submission" date="2021-01" db="EMBL/GenBank/DDBJ databases">
        <title>Chryseolinea sp. Jin1 Genome sequencing and assembly.</title>
        <authorList>
            <person name="Kim I."/>
        </authorList>
    </citation>
    <scope>NUCLEOTIDE SEQUENCE [LARGE SCALE GENOMIC DNA]</scope>
    <source>
        <strain evidence="2 3">Jin1</strain>
    </source>
</reference>
<evidence type="ECO:0000313" key="3">
    <source>
        <dbReference type="Proteomes" id="UP000613030"/>
    </source>
</evidence>
<gene>
    <name evidence="2" type="ORF">JI741_02065</name>
</gene>
<feature type="transmembrane region" description="Helical" evidence="1">
    <location>
        <begin position="146"/>
        <end position="171"/>
    </location>
</feature>
<dbReference type="Proteomes" id="UP000613030">
    <property type="component" value="Unassembled WGS sequence"/>
</dbReference>
<keyword evidence="1" id="KW-0472">Membrane</keyword>
<dbReference type="InterPro" id="IPR025291">
    <property type="entry name" value="DUF4153"/>
</dbReference>
<feature type="transmembrane region" description="Helical" evidence="1">
    <location>
        <begin position="224"/>
        <end position="245"/>
    </location>
</feature>
<accession>A0ABS1KKJ3</accession>
<dbReference type="EMBL" id="JAERRB010000001">
    <property type="protein sequence ID" value="MBL0739980.1"/>
    <property type="molecule type" value="Genomic_DNA"/>
</dbReference>
<feature type="transmembrane region" description="Helical" evidence="1">
    <location>
        <begin position="183"/>
        <end position="204"/>
    </location>
</feature>
<feature type="transmembrane region" description="Helical" evidence="1">
    <location>
        <begin position="349"/>
        <end position="371"/>
    </location>
</feature>
<evidence type="ECO:0000256" key="1">
    <source>
        <dbReference type="SAM" id="Phobius"/>
    </source>
</evidence>
<feature type="transmembrane region" description="Helical" evidence="1">
    <location>
        <begin position="50"/>
        <end position="69"/>
    </location>
</feature>